<dbReference type="Pfam" id="PF03960">
    <property type="entry name" value="ArsC"/>
    <property type="match status" value="1"/>
</dbReference>
<evidence type="ECO:0000256" key="4">
    <source>
        <dbReference type="ARBA" id="ARBA00038969"/>
    </source>
</evidence>
<sequence length="113" mass="12667">MQATLYHNPRCSTSRNTLALLRERGIEPRIVHYLEEPLTREAIAQLIAASGLSARQAIREKEELFQTLGLAQASDEALLDAMAAHPRLLNRPFVVTERGARLARPVEKVLEIL</sequence>
<evidence type="ECO:0000313" key="9">
    <source>
        <dbReference type="Proteomes" id="UP000267521"/>
    </source>
</evidence>
<reference evidence="8 9" key="1">
    <citation type="submission" date="2018-10" db="EMBL/GenBank/DDBJ databases">
        <title>Comamonadaceae CDC group NO-1 genome sequencing and assembly.</title>
        <authorList>
            <person name="Bernier A.-M."/>
            <person name="Bernard K."/>
        </authorList>
    </citation>
    <scope>NUCLEOTIDE SEQUENCE [LARGE SCALE GENOMIC DNA]</scope>
    <source>
        <strain evidence="8 9">NML970147</strain>
    </source>
</reference>
<dbReference type="RefSeq" id="WP_122237815.1">
    <property type="nucleotide sequence ID" value="NZ_RDQM01000004.1"/>
</dbReference>
<dbReference type="Proteomes" id="UP000267521">
    <property type="component" value="Unassembled WGS sequence"/>
</dbReference>
<evidence type="ECO:0000256" key="2">
    <source>
        <dbReference type="ARBA" id="ARBA00022849"/>
    </source>
</evidence>
<protein>
    <recommendedName>
        <fullName evidence="5 7">Arsenate reductase</fullName>
        <ecNumber evidence="4 7">1.20.4.1</ecNumber>
    </recommendedName>
</protein>
<keyword evidence="3 7" id="KW-0560">Oxidoreductase</keyword>
<evidence type="ECO:0000256" key="7">
    <source>
        <dbReference type="RuleBase" id="RU362029"/>
    </source>
</evidence>
<proteinExistence type="inferred from homology"/>
<evidence type="ECO:0000256" key="6">
    <source>
        <dbReference type="PROSITE-ProRule" id="PRU01282"/>
    </source>
</evidence>
<dbReference type="InterPro" id="IPR006659">
    <property type="entry name" value="Arsenate_reductase"/>
</dbReference>
<accession>A0A3M6Q8U5</accession>
<comment type="catalytic activity">
    <reaction evidence="7">
        <text>[glutaredoxin]-dithiol + arsenate + glutathione + H(+) = glutathionyl-S-S-[glutaredoxin] + arsenite + H2O</text>
        <dbReference type="Rhea" id="RHEA:22016"/>
        <dbReference type="Rhea" id="RHEA-COMP:10729"/>
        <dbReference type="Rhea" id="RHEA-COMP:17668"/>
        <dbReference type="ChEBI" id="CHEBI:15377"/>
        <dbReference type="ChEBI" id="CHEBI:15378"/>
        <dbReference type="ChEBI" id="CHEBI:29242"/>
        <dbReference type="ChEBI" id="CHEBI:29950"/>
        <dbReference type="ChEBI" id="CHEBI:48597"/>
        <dbReference type="ChEBI" id="CHEBI:57925"/>
        <dbReference type="ChEBI" id="CHEBI:146199"/>
        <dbReference type="EC" id="1.20.4.1"/>
    </reaction>
</comment>
<dbReference type="PANTHER" id="PTHR30041">
    <property type="entry name" value="ARSENATE REDUCTASE"/>
    <property type="match status" value="1"/>
</dbReference>
<evidence type="ECO:0000256" key="5">
    <source>
        <dbReference type="ARBA" id="ARBA00039879"/>
    </source>
</evidence>
<dbReference type="InterPro" id="IPR036249">
    <property type="entry name" value="Thioredoxin-like_sf"/>
</dbReference>
<dbReference type="AlphaFoldDB" id="A0A3M6Q8U5"/>
<name>A0A3M6Q8U5_9BURK</name>
<evidence type="ECO:0000256" key="3">
    <source>
        <dbReference type="ARBA" id="ARBA00023002"/>
    </source>
</evidence>
<comment type="similarity">
    <text evidence="1 6 7">Belongs to the ArsC family.</text>
</comment>
<organism evidence="8 9">
    <name type="scientific">Allofranklinella schreckenbergeri</name>
    <dbReference type="NCBI Taxonomy" id="1076744"/>
    <lineage>
        <taxon>Bacteria</taxon>
        <taxon>Pseudomonadati</taxon>
        <taxon>Pseudomonadota</taxon>
        <taxon>Betaproteobacteria</taxon>
        <taxon>Burkholderiales</taxon>
        <taxon>Comamonadaceae</taxon>
        <taxon>Allofranklinella</taxon>
    </lineage>
</organism>
<dbReference type="Gene3D" id="3.40.30.10">
    <property type="entry name" value="Glutaredoxin"/>
    <property type="match status" value="1"/>
</dbReference>
<dbReference type="InterPro" id="IPR006660">
    <property type="entry name" value="Arsenate_reductase-like"/>
</dbReference>
<keyword evidence="2" id="KW-0059">Arsenical resistance</keyword>
<dbReference type="PROSITE" id="PS51353">
    <property type="entry name" value="ARSC"/>
    <property type="match status" value="1"/>
</dbReference>
<dbReference type="NCBIfam" id="TIGR00014">
    <property type="entry name" value="arsC"/>
    <property type="match status" value="1"/>
</dbReference>
<comment type="caution">
    <text evidence="8">The sequence shown here is derived from an EMBL/GenBank/DDBJ whole genome shotgun (WGS) entry which is preliminary data.</text>
</comment>
<dbReference type="EC" id="1.20.4.1" evidence="4 7"/>
<evidence type="ECO:0000256" key="1">
    <source>
        <dbReference type="ARBA" id="ARBA00007198"/>
    </source>
</evidence>
<evidence type="ECO:0000313" key="8">
    <source>
        <dbReference type="EMBL" id="RMW99605.1"/>
    </source>
</evidence>
<dbReference type="EMBL" id="RDQM01000004">
    <property type="protein sequence ID" value="RMW99605.1"/>
    <property type="molecule type" value="Genomic_DNA"/>
</dbReference>
<dbReference type="PANTHER" id="PTHR30041:SF5">
    <property type="entry name" value="ARSENATE REDUCTASE-RELATED"/>
    <property type="match status" value="1"/>
</dbReference>
<dbReference type="GO" id="GO:0046685">
    <property type="term" value="P:response to arsenic-containing substance"/>
    <property type="evidence" value="ECO:0007669"/>
    <property type="project" value="UniProtKB-KW"/>
</dbReference>
<dbReference type="GO" id="GO:0008794">
    <property type="term" value="F:arsenate reductase (glutaredoxin) activity"/>
    <property type="evidence" value="ECO:0007669"/>
    <property type="project" value="UniProtKB-UniRule"/>
</dbReference>
<gene>
    <name evidence="8" type="primary">arsC</name>
    <name evidence="8" type="ORF">EBQ26_04460</name>
</gene>
<dbReference type="SUPFAM" id="SSF52833">
    <property type="entry name" value="Thioredoxin-like"/>
    <property type="match status" value="1"/>
</dbReference>
<dbReference type="CDD" id="cd03034">
    <property type="entry name" value="ArsC_ArsC"/>
    <property type="match status" value="1"/>
</dbReference>